<evidence type="ECO:0000256" key="18">
    <source>
        <dbReference type="ARBA" id="ARBA00023228"/>
    </source>
</evidence>
<comment type="subcellular location">
    <subcellularLocation>
        <location evidence="1">Endoplasmic reticulum</location>
    </subcellularLocation>
    <subcellularLocation>
        <location evidence="3">Golgi apparatus</location>
    </subcellularLocation>
    <subcellularLocation>
        <location evidence="2">Lysosome</location>
    </subcellularLocation>
    <subcellularLocation>
        <location evidence="4">Secreted</location>
    </subcellularLocation>
</comment>
<accession>A0A4R8DNF6</accession>
<dbReference type="RefSeq" id="WP_133989946.1">
    <property type="nucleotide sequence ID" value="NZ_SODV01000001.1"/>
</dbReference>
<evidence type="ECO:0000256" key="5">
    <source>
        <dbReference type="ARBA" id="ARBA00014116"/>
    </source>
</evidence>
<keyword evidence="8" id="KW-0645">Protease</keyword>
<gene>
    <name evidence="23" type="ORF">EDB95_0347</name>
</gene>
<feature type="domain" description="Peptidase M28" evidence="22">
    <location>
        <begin position="254"/>
        <end position="430"/>
    </location>
</feature>
<keyword evidence="11" id="KW-0378">Hydrolase</keyword>
<sequence>MRKLLWVLVFPVSGAFAQDSAIIRRMADDILTNGQAYNNLRILCKQAPARLSGSANAAKAVALTEAMLREAGADTVYLQPCMVPHWERGAKEEAYAVTGNGRVSLAVCALGNSVGTPATGLTASVVEVRSFDELDKLGKKGLSGRIVFLNYPMNQTLVNTFSAYSDAVRYRVMGPSAAAKYGAVGFILRTLSTSLNDFPHTGTTRYDSTMPKIPAFAVSTNDAERLHVLVAKGAVKSIFMKASCRMLPDAPSYNVIGEIRGSEHPDEVVTVGGHLDSWDLAEGAQDDGAGIVQSIEVIRALKAQGIRPARTVRAVMFMNEENGGRGGKAYSDNAVADGLQYIFGLESDNGGFTPRGFSIGAKGAQLKAFTDWAPLFEPYGVYEWRVGGGGADVDPLVRAKAVVGELLPDSQRYFDFHHAGNDVFEAVNRRELLLGAVNMTALIYLVSKYGI</sequence>
<keyword evidence="15" id="KW-0482">Metalloprotease</keyword>
<name>A0A4R8DNF6_9BACT</name>
<evidence type="ECO:0000256" key="4">
    <source>
        <dbReference type="ARBA" id="ARBA00004613"/>
    </source>
</evidence>
<evidence type="ECO:0000256" key="9">
    <source>
        <dbReference type="ARBA" id="ARBA00022723"/>
    </source>
</evidence>
<organism evidence="23 24">
    <name type="scientific">Dinghuibacter silviterrae</name>
    <dbReference type="NCBI Taxonomy" id="1539049"/>
    <lineage>
        <taxon>Bacteria</taxon>
        <taxon>Pseudomonadati</taxon>
        <taxon>Bacteroidota</taxon>
        <taxon>Chitinophagia</taxon>
        <taxon>Chitinophagales</taxon>
        <taxon>Chitinophagaceae</taxon>
        <taxon>Dinghuibacter</taxon>
    </lineage>
</organism>
<evidence type="ECO:0000256" key="13">
    <source>
        <dbReference type="ARBA" id="ARBA00022833"/>
    </source>
</evidence>
<comment type="subunit">
    <text evidence="19">Homodimer. The monomeric form is inactive while the homodimer is active.</text>
</comment>
<evidence type="ECO:0000256" key="2">
    <source>
        <dbReference type="ARBA" id="ARBA00004371"/>
    </source>
</evidence>
<dbReference type="SUPFAM" id="SSF53187">
    <property type="entry name" value="Zn-dependent exopeptidases"/>
    <property type="match status" value="1"/>
</dbReference>
<evidence type="ECO:0000256" key="1">
    <source>
        <dbReference type="ARBA" id="ARBA00004240"/>
    </source>
</evidence>
<evidence type="ECO:0000256" key="8">
    <source>
        <dbReference type="ARBA" id="ARBA00022670"/>
    </source>
</evidence>
<keyword evidence="7" id="KW-0121">Carboxypeptidase</keyword>
<dbReference type="Gene3D" id="3.40.630.10">
    <property type="entry name" value="Zn peptidases"/>
    <property type="match status" value="1"/>
</dbReference>
<dbReference type="Gene3D" id="3.50.30.30">
    <property type="match status" value="1"/>
</dbReference>
<evidence type="ECO:0000313" key="23">
    <source>
        <dbReference type="EMBL" id="TDW99338.1"/>
    </source>
</evidence>
<dbReference type="Proteomes" id="UP000294498">
    <property type="component" value="Unassembled WGS sequence"/>
</dbReference>
<dbReference type="GO" id="GO:0006508">
    <property type="term" value="P:proteolysis"/>
    <property type="evidence" value="ECO:0007669"/>
    <property type="project" value="UniProtKB-KW"/>
</dbReference>
<dbReference type="GO" id="GO:0004180">
    <property type="term" value="F:carboxypeptidase activity"/>
    <property type="evidence" value="ECO:0007669"/>
    <property type="project" value="UniProtKB-KW"/>
</dbReference>
<feature type="signal peptide" evidence="21">
    <location>
        <begin position="1"/>
        <end position="17"/>
    </location>
</feature>
<keyword evidence="16" id="KW-0865">Zymogen</keyword>
<dbReference type="AlphaFoldDB" id="A0A4R8DNF6"/>
<keyword evidence="9" id="KW-0479">Metal-binding</keyword>
<evidence type="ECO:0000256" key="17">
    <source>
        <dbReference type="ARBA" id="ARBA00023180"/>
    </source>
</evidence>
<keyword evidence="14" id="KW-0333">Golgi apparatus</keyword>
<proteinExistence type="predicted"/>
<dbReference type="InterPro" id="IPR039866">
    <property type="entry name" value="CPQ"/>
</dbReference>
<evidence type="ECO:0000256" key="19">
    <source>
        <dbReference type="ARBA" id="ARBA00025833"/>
    </source>
</evidence>
<keyword evidence="18" id="KW-0458">Lysosome</keyword>
<keyword evidence="12" id="KW-0256">Endoplasmic reticulum</keyword>
<keyword evidence="24" id="KW-1185">Reference proteome</keyword>
<dbReference type="GO" id="GO:0005764">
    <property type="term" value="C:lysosome"/>
    <property type="evidence" value="ECO:0007669"/>
    <property type="project" value="UniProtKB-SubCell"/>
</dbReference>
<evidence type="ECO:0000256" key="21">
    <source>
        <dbReference type="SAM" id="SignalP"/>
    </source>
</evidence>
<dbReference type="OrthoDB" id="9769665at2"/>
<dbReference type="GO" id="GO:0005576">
    <property type="term" value="C:extracellular region"/>
    <property type="evidence" value="ECO:0007669"/>
    <property type="project" value="UniProtKB-SubCell"/>
</dbReference>
<evidence type="ECO:0000256" key="14">
    <source>
        <dbReference type="ARBA" id="ARBA00023034"/>
    </source>
</evidence>
<keyword evidence="10 21" id="KW-0732">Signal</keyword>
<evidence type="ECO:0000256" key="3">
    <source>
        <dbReference type="ARBA" id="ARBA00004555"/>
    </source>
</evidence>
<evidence type="ECO:0000256" key="7">
    <source>
        <dbReference type="ARBA" id="ARBA00022645"/>
    </source>
</evidence>
<keyword evidence="13" id="KW-0862">Zinc</keyword>
<evidence type="ECO:0000259" key="22">
    <source>
        <dbReference type="Pfam" id="PF04389"/>
    </source>
</evidence>
<dbReference type="GO" id="GO:0070573">
    <property type="term" value="F:metallodipeptidase activity"/>
    <property type="evidence" value="ECO:0007669"/>
    <property type="project" value="InterPro"/>
</dbReference>
<comment type="caution">
    <text evidence="23">The sequence shown here is derived from an EMBL/GenBank/DDBJ whole genome shotgun (WGS) entry which is preliminary data.</text>
</comment>
<evidence type="ECO:0000256" key="10">
    <source>
        <dbReference type="ARBA" id="ARBA00022729"/>
    </source>
</evidence>
<dbReference type="Pfam" id="PF04389">
    <property type="entry name" value="Peptidase_M28"/>
    <property type="match status" value="1"/>
</dbReference>
<evidence type="ECO:0000256" key="16">
    <source>
        <dbReference type="ARBA" id="ARBA00023145"/>
    </source>
</evidence>
<dbReference type="GO" id="GO:0046872">
    <property type="term" value="F:metal ion binding"/>
    <property type="evidence" value="ECO:0007669"/>
    <property type="project" value="UniProtKB-KW"/>
</dbReference>
<keyword evidence="6" id="KW-0964">Secreted</keyword>
<evidence type="ECO:0000256" key="20">
    <source>
        <dbReference type="ARBA" id="ARBA00033328"/>
    </source>
</evidence>
<evidence type="ECO:0000313" key="24">
    <source>
        <dbReference type="Proteomes" id="UP000294498"/>
    </source>
</evidence>
<keyword evidence="17" id="KW-0325">Glycoprotein</keyword>
<feature type="chain" id="PRO_5020447896" description="Carboxypeptidase Q" evidence="21">
    <location>
        <begin position="18"/>
        <end position="451"/>
    </location>
</feature>
<evidence type="ECO:0000256" key="11">
    <source>
        <dbReference type="ARBA" id="ARBA00022801"/>
    </source>
</evidence>
<dbReference type="PANTHER" id="PTHR12053">
    <property type="entry name" value="PROTEASE FAMILY M28 PLASMA GLUTAMATE CARBOXYPEPTIDASE-RELATED"/>
    <property type="match status" value="1"/>
</dbReference>
<dbReference type="EMBL" id="SODV01000001">
    <property type="protein sequence ID" value="TDW99338.1"/>
    <property type="molecule type" value="Genomic_DNA"/>
</dbReference>
<reference evidence="23 24" key="1">
    <citation type="submission" date="2019-03" db="EMBL/GenBank/DDBJ databases">
        <title>Genomic Encyclopedia of Type Strains, Phase IV (KMG-IV): sequencing the most valuable type-strain genomes for metagenomic binning, comparative biology and taxonomic classification.</title>
        <authorList>
            <person name="Goeker M."/>
        </authorList>
    </citation>
    <scope>NUCLEOTIDE SEQUENCE [LARGE SCALE GENOMIC DNA]</scope>
    <source>
        <strain evidence="23 24">DSM 100059</strain>
    </source>
</reference>
<evidence type="ECO:0000256" key="6">
    <source>
        <dbReference type="ARBA" id="ARBA00022525"/>
    </source>
</evidence>
<dbReference type="PANTHER" id="PTHR12053:SF3">
    <property type="entry name" value="CARBOXYPEPTIDASE Q"/>
    <property type="match status" value="1"/>
</dbReference>
<evidence type="ECO:0000256" key="12">
    <source>
        <dbReference type="ARBA" id="ARBA00022824"/>
    </source>
</evidence>
<evidence type="ECO:0000256" key="15">
    <source>
        <dbReference type="ARBA" id="ARBA00023049"/>
    </source>
</evidence>
<protein>
    <recommendedName>
        <fullName evidence="5">Carboxypeptidase Q</fullName>
    </recommendedName>
    <alternativeName>
        <fullName evidence="20">Plasma glutamate carboxypeptidase</fullName>
    </alternativeName>
</protein>
<dbReference type="InterPro" id="IPR007484">
    <property type="entry name" value="Peptidase_M28"/>
</dbReference>